<evidence type="ECO:0008006" key="4">
    <source>
        <dbReference type="Google" id="ProtNLM"/>
    </source>
</evidence>
<dbReference type="Proteomes" id="UP000751190">
    <property type="component" value="Unassembled WGS sequence"/>
</dbReference>
<comment type="caution">
    <text evidence="2">The sequence shown here is derived from an EMBL/GenBank/DDBJ whole genome shotgun (WGS) entry which is preliminary data.</text>
</comment>
<name>A0A8J5XR75_DIALT</name>
<dbReference type="OrthoDB" id="10261348at2759"/>
<dbReference type="PANTHER" id="PTHR31551">
    <property type="entry name" value="PRE-MRNA-SPLICING FACTOR CWF18"/>
    <property type="match status" value="1"/>
</dbReference>
<evidence type="ECO:0000256" key="1">
    <source>
        <dbReference type="SAM" id="MobiDB-lite"/>
    </source>
</evidence>
<evidence type="ECO:0000313" key="3">
    <source>
        <dbReference type="Proteomes" id="UP000751190"/>
    </source>
</evidence>
<feature type="region of interest" description="Disordered" evidence="1">
    <location>
        <begin position="1"/>
        <end position="81"/>
    </location>
</feature>
<feature type="compositionally biased region" description="Basic and acidic residues" evidence="1">
    <location>
        <begin position="26"/>
        <end position="51"/>
    </location>
</feature>
<organism evidence="2 3">
    <name type="scientific">Diacronema lutheri</name>
    <name type="common">Unicellular marine alga</name>
    <name type="synonym">Monochrysis lutheri</name>
    <dbReference type="NCBI Taxonomy" id="2081491"/>
    <lineage>
        <taxon>Eukaryota</taxon>
        <taxon>Haptista</taxon>
        <taxon>Haptophyta</taxon>
        <taxon>Pavlovophyceae</taxon>
        <taxon>Pavlovales</taxon>
        <taxon>Pavlovaceae</taxon>
        <taxon>Diacronema</taxon>
    </lineage>
</organism>
<accession>A0A8J5XR75</accession>
<evidence type="ECO:0000313" key="2">
    <source>
        <dbReference type="EMBL" id="KAG8470203.1"/>
    </source>
</evidence>
<dbReference type="PANTHER" id="PTHR31551:SF1">
    <property type="entry name" value="COILED-COIL DOMAIN-CONTAINING PROTEIN 12"/>
    <property type="match status" value="1"/>
</dbReference>
<dbReference type="AlphaFoldDB" id="A0A8J5XR75"/>
<gene>
    <name evidence="2" type="ORF">KFE25_008624</name>
</gene>
<feature type="compositionally biased region" description="Basic and acidic residues" evidence="1">
    <location>
        <begin position="1"/>
        <end position="16"/>
    </location>
</feature>
<dbReference type="InterPro" id="IPR013169">
    <property type="entry name" value="mRNA_splic_Cwf18-like"/>
</dbReference>
<dbReference type="GO" id="GO:0005684">
    <property type="term" value="C:U2-type spliceosomal complex"/>
    <property type="evidence" value="ECO:0007669"/>
    <property type="project" value="TreeGrafter"/>
</dbReference>
<dbReference type="GO" id="GO:0071014">
    <property type="term" value="C:post-mRNA release spliceosomal complex"/>
    <property type="evidence" value="ECO:0007669"/>
    <property type="project" value="TreeGrafter"/>
</dbReference>
<proteinExistence type="predicted"/>
<dbReference type="OMA" id="KAICKLM"/>
<protein>
    <recommendedName>
        <fullName evidence="4">Coiled-coil domain-containing protein 12</fullName>
    </recommendedName>
</protein>
<reference evidence="2" key="1">
    <citation type="submission" date="2021-05" db="EMBL/GenBank/DDBJ databases">
        <title>The genome of the haptophyte Pavlova lutheri (Diacronema luteri, Pavlovales) - a model for lipid biosynthesis in eukaryotic algae.</title>
        <authorList>
            <person name="Hulatt C.J."/>
            <person name="Posewitz M.C."/>
        </authorList>
    </citation>
    <scope>NUCLEOTIDE SEQUENCE</scope>
    <source>
        <strain evidence="2">NIVA-4/92</strain>
    </source>
</reference>
<dbReference type="Pfam" id="PF08315">
    <property type="entry name" value="cwf18"/>
    <property type="match status" value="1"/>
</dbReference>
<sequence>MADGDVRTTRELHAEGPSDVAPVASKPDEPVLRFRNYKPRDDALPHAKIEPAARPSKLTSLSSTEVAPPTAEPLLNLAPKKPNWDLHRDIETDLAKLDRQTELAIVELLRRRIAEESGAGGQAGPDLAAAVLEQEHAERLADDDIE</sequence>
<dbReference type="EMBL" id="JAGTXO010000001">
    <property type="protein sequence ID" value="KAG8470203.1"/>
    <property type="molecule type" value="Genomic_DNA"/>
</dbReference>
<keyword evidence="3" id="KW-1185">Reference proteome</keyword>